<evidence type="ECO:0000259" key="12">
    <source>
        <dbReference type="PROSITE" id="PS50053"/>
    </source>
</evidence>
<evidence type="ECO:0000256" key="10">
    <source>
        <dbReference type="SAM" id="Phobius"/>
    </source>
</evidence>
<dbReference type="GO" id="GO:0003684">
    <property type="term" value="F:damaged DNA binding"/>
    <property type="evidence" value="ECO:0007669"/>
    <property type="project" value="InterPro"/>
</dbReference>
<dbReference type="SMART" id="SM00165">
    <property type="entry name" value="UBA"/>
    <property type="match status" value="1"/>
</dbReference>
<dbReference type="SMART" id="SM00213">
    <property type="entry name" value="UBQ"/>
    <property type="match status" value="1"/>
</dbReference>
<evidence type="ECO:0000256" key="6">
    <source>
        <dbReference type="ARBA" id="ARBA00022942"/>
    </source>
</evidence>
<comment type="similarity">
    <text evidence="2">Belongs to the RAD23 family.</text>
</comment>
<feature type="compositionally biased region" description="Low complexity" evidence="9">
    <location>
        <begin position="222"/>
        <end position="243"/>
    </location>
</feature>
<dbReference type="InterPro" id="IPR029071">
    <property type="entry name" value="Ubiquitin-like_domsf"/>
</dbReference>
<dbReference type="FunCoup" id="A0A7N4PQT9">
    <property type="interactions" value="2956"/>
</dbReference>
<evidence type="ECO:0000313" key="14">
    <source>
        <dbReference type="Proteomes" id="UP000007648"/>
    </source>
</evidence>
<dbReference type="PROSITE" id="PS50030">
    <property type="entry name" value="UBA"/>
    <property type="match status" value="1"/>
</dbReference>
<evidence type="ECO:0000256" key="1">
    <source>
        <dbReference type="ARBA" id="ARBA00004123"/>
    </source>
</evidence>
<keyword evidence="4" id="KW-0677">Repeat</keyword>
<evidence type="ECO:0000313" key="13">
    <source>
        <dbReference type="Ensembl" id="ENSSHAP00000041107.1"/>
    </source>
</evidence>
<dbReference type="GO" id="GO:0006289">
    <property type="term" value="P:nucleotide-excision repair"/>
    <property type="evidence" value="ECO:0007669"/>
    <property type="project" value="InterPro"/>
</dbReference>
<feature type="transmembrane region" description="Helical" evidence="10">
    <location>
        <begin position="6"/>
        <end position="27"/>
    </location>
</feature>
<feature type="region of interest" description="Disordered" evidence="9">
    <location>
        <begin position="295"/>
        <end position="327"/>
    </location>
</feature>
<dbReference type="GO" id="GO:0005654">
    <property type="term" value="C:nucleoplasm"/>
    <property type="evidence" value="ECO:0007669"/>
    <property type="project" value="TreeGrafter"/>
</dbReference>
<keyword evidence="10" id="KW-0472">Membrane</keyword>
<evidence type="ECO:0000256" key="5">
    <source>
        <dbReference type="ARBA" id="ARBA00022763"/>
    </source>
</evidence>
<comment type="subcellular location">
    <subcellularLocation>
        <location evidence="1">Nucleus</location>
    </subcellularLocation>
</comment>
<feature type="domain" description="UBA" evidence="11">
    <location>
        <begin position="256"/>
        <end position="296"/>
    </location>
</feature>
<dbReference type="Pfam" id="PF09280">
    <property type="entry name" value="XPC-binding"/>
    <property type="match status" value="1"/>
</dbReference>
<dbReference type="InterPro" id="IPR004806">
    <property type="entry name" value="Rad23"/>
</dbReference>
<name>A0A7N4PQT9_SARHA</name>
<dbReference type="PANTHER" id="PTHR10621:SF29">
    <property type="entry name" value="UV EXCISION REPAIR PROTEIN RAD23 HOMOLOG A"/>
    <property type="match status" value="1"/>
</dbReference>
<keyword evidence="6" id="KW-0647">Proteasome</keyword>
<evidence type="ECO:0000256" key="8">
    <source>
        <dbReference type="ARBA" id="ARBA00023242"/>
    </source>
</evidence>
<protein>
    <submittedName>
        <fullName evidence="13">RAD23 homolog A, nucleotide excision repair protein</fullName>
    </submittedName>
</protein>
<reference evidence="13 14" key="1">
    <citation type="journal article" date="2011" name="Proc. Natl. Acad. Sci. U.S.A.">
        <title>Genetic diversity and population structure of the endangered marsupial Sarcophilus harrisii (Tasmanian devil).</title>
        <authorList>
            <person name="Miller W."/>
            <person name="Hayes V.M."/>
            <person name="Ratan A."/>
            <person name="Petersen D.C."/>
            <person name="Wittekindt N.E."/>
            <person name="Miller J."/>
            <person name="Walenz B."/>
            <person name="Knight J."/>
            <person name="Qi J."/>
            <person name="Zhao F."/>
            <person name="Wang Q."/>
            <person name="Bedoya-Reina O.C."/>
            <person name="Katiyar N."/>
            <person name="Tomsho L.P."/>
            <person name="Kasson L.M."/>
            <person name="Hardie R.A."/>
            <person name="Woodbridge P."/>
            <person name="Tindall E.A."/>
            <person name="Bertelsen M.F."/>
            <person name="Dixon D."/>
            <person name="Pyecroft S."/>
            <person name="Helgen K.M."/>
            <person name="Lesk A.M."/>
            <person name="Pringle T.H."/>
            <person name="Patterson N."/>
            <person name="Zhang Y."/>
            <person name="Kreiss A."/>
            <person name="Woods G.M."/>
            <person name="Jones M.E."/>
            <person name="Schuster S.C."/>
        </authorList>
    </citation>
    <scope>NUCLEOTIDE SEQUENCE [LARGE SCALE GENOMIC DNA]</scope>
</reference>
<dbReference type="GO" id="GO:0070628">
    <property type="term" value="F:proteasome binding"/>
    <property type="evidence" value="ECO:0007669"/>
    <property type="project" value="TreeGrafter"/>
</dbReference>
<dbReference type="GO" id="GO:0005829">
    <property type="term" value="C:cytosol"/>
    <property type="evidence" value="ECO:0007669"/>
    <property type="project" value="TreeGrafter"/>
</dbReference>
<dbReference type="AlphaFoldDB" id="A0A7N4PQT9"/>
<keyword evidence="7" id="KW-0234">DNA repair</keyword>
<dbReference type="PANTHER" id="PTHR10621">
    <property type="entry name" value="UV EXCISION REPAIR PROTEIN RAD23"/>
    <property type="match status" value="1"/>
</dbReference>
<evidence type="ECO:0000256" key="7">
    <source>
        <dbReference type="ARBA" id="ARBA00023204"/>
    </source>
</evidence>
<keyword evidence="3" id="KW-0597">Phosphoprotein</keyword>
<dbReference type="InterPro" id="IPR015360">
    <property type="entry name" value="XPC-bd"/>
</dbReference>
<dbReference type="FunFam" id="3.10.20.90:FF:000053">
    <property type="entry name" value="UV excision repair protein RAD23 homolog A"/>
    <property type="match status" value="1"/>
</dbReference>
<dbReference type="GO" id="GO:0043161">
    <property type="term" value="P:proteasome-mediated ubiquitin-dependent protein catabolic process"/>
    <property type="evidence" value="ECO:0007669"/>
    <property type="project" value="InterPro"/>
</dbReference>
<dbReference type="GO" id="GO:0031593">
    <property type="term" value="F:polyubiquitin modification-dependent protein binding"/>
    <property type="evidence" value="ECO:0007669"/>
    <property type="project" value="TreeGrafter"/>
</dbReference>
<dbReference type="FunFam" id="1.10.8.10:FF:000003">
    <property type="entry name" value="UV excision repair protein RAD23 homolog"/>
    <property type="match status" value="1"/>
</dbReference>
<dbReference type="Gene3D" id="1.10.10.540">
    <property type="entry name" value="XPC-binding domain"/>
    <property type="match status" value="1"/>
</dbReference>
<dbReference type="CDD" id="cd17126">
    <property type="entry name" value="Ubl_HR23A"/>
    <property type="match status" value="1"/>
</dbReference>
<dbReference type="NCBIfam" id="TIGR00601">
    <property type="entry name" value="rad23"/>
    <property type="match status" value="1"/>
</dbReference>
<feature type="compositionally biased region" description="Low complexity" evidence="9">
    <location>
        <begin position="298"/>
        <end position="307"/>
    </location>
</feature>
<accession>A0A7N4PQT9</accession>
<dbReference type="GeneTree" id="ENSGT00390000012078"/>
<dbReference type="SMART" id="SM00727">
    <property type="entry name" value="STI1"/>
    <property type="match status" value="1"/>
</dbReference>
<evidence type="ECO:0000256" key="9">
    <source>
        <dbReference type="SAM" id="MobiDB-lite"/>
    </source>
</evidence>
<dbReference type="Ensembl" id="ENSSHAT00000048394.1">
    <property type="protein sequence ID" value="ENSSHAP00000041107.1"/>
    <property type="gene ID" value="ENSSHAG00000014944.2"/>
</dbReference>
<evidence type="ECO:0000256" key="4">
    <source>
        <dbReference type="ARBA" id="ARBA00022737"/>
    </source>
</evidence>
<keyword evidence="14" id="KW-1185">Reference proteome</keyword>
<dbReference type="GO" id="GO:0000502">
    <property type="term" value="C:proteasome complex"/>
    <property type="evidence" value="ECO:0007669"/>
    <property type="project" value="UniProtKB-KW"/>
</dbReference>
<dbReference type="CDD" id="cd14377">
    <property type="entry name" value="UBA1_Rad23"/>
    <property type="match status" value="1"/>
</dbReference>
<keyword evidence="5" id="KW-0227">DNA damage</keyword>
<dbReference type="FunFam" id="1.10.10.540:FF:000001">
    <property type="entry name" value="UV excision repair protein RAD23 B"/>
    <property type="match status" value="1"/>
</dbReference>
<sequence>MTGRESSFFFPFIVPCHVIGVAALAPLPSPSRHEARMTGKQFPAWLRALRWRRRELHVPVCLLSPGRRVGRSEGRTGRTEAAAAAARPAPAMAVTVTLKTLQQQTFKIRMEPGETVKVLKEKIEAEKGRDAFPVSGQKLIYAGKILSDDVPIRDYKIDEKNFVVVMVTKAKAGLATSAPSEPSAPAAANTLEPSTPTPPAPAIVAMPLPPPAPSEEQKPAEEPAAGTPPEAGSGSLPSSGSSGQEDDAASTLVTGSEYETMLTEIMSMGYERERVVAALRASYNNPHRAVEYLLTGIPGSPEPESGPVQESQAPEQPAPEGGENPLEFLRDQPQFQNMRQVIQQNPALLPALLQQLGQENPQLLQQISRHQEQFIQMLNEPTGELADMSDVEGEVGAIGEESPQMNYIQVTPQEKEAIERLGDLSGLASGRRIMGAAPSWHAGVSRCFRPEPPAGEATGRGRDVCCVPSPQCPGSGSGDMQGCALHPGGLPARLHLHPPPEQVLLWPMQLLLHPQRGARQAPPLQQLPALSPSPSAGGPLVPGGWQALLVQAAESVHLGSGGLSVPDTCVSRNASRTS</sequence>
<feature type="region of interest" description="Disordered" evidence="9">
    <location>
        <begin position="517"/>
        <end position="538"/>
    </location>
</feature>
<dbReference type="Gene3D" id="1.10.8.10">
    <property type="entry name" value="DNA helicase RuvA subunit, C-terminal domain"/>
    <property type="match status" value="1"/>
</dbReference>
<dbReference type="Pfam" id="PF00240">
    <property type="entry name" value="ubiquitin"/>
    <property type="match status" value="1"/>
</dbReference>
<keyword evidence="10" id="KW-0812">Transmembrane</keyword>
<dbReference type="InterPro" id="IPR041811">
    <property type="entry name" value="RAD23A/B_UBA1"/>
</dbReference>
<dbReference type="InterPro" id="IPR006636">
    <property type="entry name" value="STI1_HS-bd"/>
</dbReference>
<dbReference type="SUPFAM" id="SSF54236">
    <property type="entry name" value="Ubiquitin-like"/>
    <property type="match status" value="1"/>
</dbReference>
<dbReference type="Pfam" id="PF00627">
    <property type="entry name" value="UBA"/>
    <property type="match status" value="1"/>
</dbReference>
<gene>
    <name evidence="13" type="primary">RAD23A</name>
</gene>
<dbReference type="InterPro" id="IPR036353">
    <property type="entry name" value="XPC-bd_sf"/>
</dbReference>
<reference evidence="13" key="3">
    <citation type="submission" date="2025-09" db="UniProtKB">
        <authorList>
            <consortium name="Ensembl"/>
        </authorList>
    </citation>
    <scope>IDENTIFICATION</scope>
</reference>
<reference evidence="13" key="2">
    <citation type="submission" date="2025-08" db="UniProtKB">
        <authorList>
            <consortium name="Ensembl"/>
        </authorList>
    </citation>
    <scope>IDENTIFICATION</scope>
</reference>
<dbReference type="SUPFAM" id="SSF101238">
    <property type="entry name" value="XPC-binding domain"/>
    <property type="match status" value="1"/>
</dbReference>
<feature type="compositionally biased region" description="Low complexity" evidence="9">
    <location>
        <begin position="520"/>
        <end position="538"/>
    </location>
</feature>
<dbReference type="SUPFAM" id="SSF46934">
    <property type="entry name" value="UBA-like"/>
    <property type="match status" value="1"/>
</dbReference>
<dbReference type="PROSITE" id="PS50053">
    <property type="entry name" value="UBIQUITIN_2"/>
    <property type="match status" value="1"/>
</dbReference>
<feature type="compositionally biased region" description="Pro residues" evidence="9">
    <location>
        <begin position="195"/>
        <end position="213"/>
    </location>
</feature>
<feature type="region of interest" description="Disordered" evidence="9">
    <location>
        <begin position="174"/>
        <end position="255"/>
    </location>
</feature>
<dbReference type="PRINTS" id="PR01839">
    <property type="entry name" value="RAD23PROTEIN"/>
</dbReference>
<dbReference type="InParanoid" id="A0A7N4PQT9"/>
<keyword evidence="10" id="KW-1133">Transmembrane helix</keyword>
<dbReference type="InterPro" id="IPR000626">
    <property type="entry name" value="Ubiquitin-like_dom"/>
</dbReference>
<dbReference type="GO" id="GO:0043130">
    <property type="term" value="F:ubiquitin binding"/>
    <property type="evidence" value="ECO:0007669"/>
    <property type="project" value="TreeGrafter"/>
</dbReference>
<evidence type="ECO:0000256" key="3">
    <source>
        <dbReference type="ARBA" id="ARBA00022553"/>
    </source>
</evidence>
<evidence type="ECO:0000256" key="2">
    <source>
        <dbReference type="ARBA" id="ARBA00009878"/>
    </source>
</evidence>
<dbReference type="InterPro" id="IPR009060">
    <property type="entry name" value="UBA-like_sf"/>
</dbReference>
<feature type="domain" description="Ubiquitin-like" evidence="12">
    <location>
        <begin position="94"/>
        <end position="172"/>
    </location>
</feature>
<proteinExistence type="inferred from homology"/>
<dbReference type="InterPro" id="IPR015940">
    <property type="entry name" value="UBA"/>
</dbReference>
<evidence type="ECO:0000259" key="11">
    <source>
        <dbReference type="PROSITE" id="PS50030"/>
    </source>
</evidence>
<feature type="compositionally biased region" description="Low complexity" evidence="9">
    <location>
        <begin position="175"/>
        <end position="188"/>
    </location>
</feature>
<dbReference type="Proteomes" id="UP000007648">
    <property type="component" value="Unassembled WGS sequence"/>
</dbReference>
<organism evidence="13 14">
    <name type="scientific">Sarcophilus harrisii</name>
    <name type="common">Tasmanian devil</name>
    <name type="synonym">Sarcophilus laniarius</name>
    <dbReference type="NCBI Taxonomy" id="9305"/>
    <lineage>
        <taxon>Eukaryota</taxon>
        <taxon>Metazoa</taxon>
        <taxon>Chordata</taxon>
        <taxon>Craniata</taxon>
        <taxon>Vertebrata</taxon>
        <taxon>Euteleostomi</taxon>
        <taxon>Mammalia</taxon>
        <taxon>Metatheria</taxon>
        <taxon>Dasyuromorphia</taxon>
        <taxon>Dasyuridae</taxon>
        <taxon>Sarcophilus</taxon>
    </lineage>
</organism>
<dbReference type="Gene3D" id="3.10.20.90">
    <property type="entry name" value="Phosphatidylinositol 3-kinase Catalytic Subunit, Chain A, domain 1"/>
    <property type="match status" value="1"/>
</dbReference>
<keyword evidence="8" id="KW-0539">Nucleus</keyword>